<dbReference type="PATRIC" id="fig|1423804.4.peg.3167"/>
<dbReference type="OrthoDB" id="2317518at2"/>
<dbReference type="EMBL" id="AYZM01000178">
    <property type="protein sequence ID" value="KRN15599.1"/>
    <property type="molecule type" value="Genomic_DNA"/>
</dbReference>
<evidence type="ECO:0000313" key="2">
    <source>
        <dbReference type="Proteomes" id="UP000051442"/>
    </source>
</evidence>
<name>A0A0R2EGP6_9LACO</name>
<keyword evidence="2" id="KW-1185">Reference proteome</keyword>
<comment type="caution">
    <text evidence="1">The sequence shown here is derived from an EMBL/GenBank/DDBJ whole genome shotgun (WGS) entry which is preliminary data.</text>
</comment>
<dbReference type="AlphaFoldDB" id="A0A0R2EGP6"/>
<sequence length="69" mass="7640">MTETELKALAELLQAYNIELKTQGTMITHVNGHEAQLDATGYMSDQLIKVVLEIIGTDLRAALFQKLHG</sequence>
<protein>
    <submittedName>
        <fullName evidence="1">Uncharacterized protein</fullName>
    </submittedName>
</protein>
<organism evidence="1 2">
    <name type="scientific">Secundilactobacillus similis DSM 23365 = JCM 2765</name>
    <dbReference type="NCBI Taxonomy" id="1423804"/>
    <lineage>
        <taxon>Bacteria</taxon>
        <taxon>Bacillati</taxon>
        <taxon>Bacillota</taxon>
        <taxon>Bacilli</taxon>
        <taxon>Lactobacillales</taxon>
        <taxon>Lactobacillaceae</taxon>
        <taxon>Secundilactobacillus</taxon>
    </lineage>
</organism>
<accession>A0A0R2EGP6</accession>
<reference evidence="1 2" key="1">
    <citation type="journal article" date="2015" name="Genome Announc.">
        <title>Expanding the biotechnology potential of lactobacilli through comparative genomics of 213 strains and associated genera.</title>
        <authorList>
            <person name="Sun Z."/>
            <person name="Harris H.M."/>
            <person name="McCann A."/>
            <person name="Guo C."/>
            <person name="Argimon S."/>
            <person name="Zhang W."/>
            <person name="Yang X."/>
            <person name="Jeffery I.B."/>
            <person name="Cooney J.C."/>
            <person name="Kagawa T.F."/>
            <person name="Liu W."/>
            <person name="Song Y."/>
            <person name="Salvetti E."/>
            <person name="Wrobel A."/>
            <person name="Rasinkangas P."/>
            <person name="Parkhill J."/>
            <person name="Rea M.C."/>
            <person name="O'Sullivan O."/>
            <person name="Ritari J."/>
            <person name="Douillard F.P."/>
            <person name="Paul Ross R."/>
            <person name="Yang R."/>
            <person name="Briner A.E."/>
            <person name="Felis G.E."/>
            <person name="de Vos W.M."/>
            <person name="Barrangou R."/>
            <person name="Klaenhammer T.R."/>
            <person name="Caufield P.W."/>
            <person name="Cui Y."/>
            <person name="Zhang H."/>
            <person name="O'Toole P.W."/>
        </authorList>
    </citation>
    <scope>NUCLEOTIDE SEQUENCE [LARGE SCALE GENOMIC DNA]</scope>
    <source>
        <strain evidence="1 2">DSM 23365</strain>
    </source>
</reference>
<evidence type="ECO:0000313" key="1">
    <source>
        <dbReference type="EMBL" id="KRN15599.1"/>
    </source>
</evidence>
<dbReference type="RefSeq" id="WP_054737460.1">
    <property type="nucleotide sequence ID" value="NZ_AYZM01000178.1"/>
</dbReference>
<dbReference type="STRING" id="1423804.FD14_GL002943"/>
<proteinExistence type="predicted"/>
<dbReference type="Proteomes" id="UP000051442">
    <property type="component" value="Unassembled WGS sequence"/>
</dbReference>
<gene>
    <name evidence="1" type="ORF">FD14_GL002943</name>
</gene>